<dbReference type="Proteomes" id="UP000243459">
    <property type="component" value="Chromosome 7"/>
</dbReference>
<gene>
    <name evidence="1" type="ORF">A4U43_C07F34180</name>
</gene>
<organism evidence="1 2">
    <name type="scientific">Asparagus officinalis</name>
    <name type="common">Garden asparagus</name>
    <dbReference type="NCBI Taxonomy" id="4686"/>
    <lineage>
        <taxon>Eukaryota</taxon>
        <taxon>Viridiplantae</taxon>
        <taxon>Streptophyta</taxon>
        <taxon>Embryophyta</taxon>
        <taxon>Tracheophyta</taxon>
        <taxon>Spermatophyta</taxon>
        <taxon>Magnoliopsida</taxon>
        <taxon>Liliopsida</taxon>
        <taxon>Asparagales</taxon>
        <taxon>Asparagaceae</taxon>
        <taxon>Asparagoideae</taxon>
        <taxon>Asparagus</taxon>
    </lineage>
</organism>
<accession>A0A5P1EGW7</accession>
<dbReference type="EMBL" id="CM007387">
    <property type="protein sequence ID" value="ONK65148.1"/>
    <property type="molecule type" value="Genomic_DNA"/>
</dbReference>
<protein>
    <submittedName>
        <fullName evidence="1">Uncharacterized protein</fullName>
    </submittedName>
</protein>
<evidence type="ECO:0000313" key="2">
    <source>
        <dbReference type="Proteomes" id="UP000243459"/>
    </source>
</evidence>
<dbReference type="AlphaFoldDB" id="A0A5P1EGW7"/>
<sequence length="130" mass="15027">MRRITLHIDILRRNLGGFWGLNSTNQPRRNFDLSECSFNYLVSENKELPHSALSATLPLGSYLLLPLGLLSLSSRFAQINFGSYIIPRGGRLLAADSKASFACQIKEESFRRHWRGEPRMRTLRRFLVYR</sequence>
<name>A0A5P1EGW7_ASPOF</name>
<reference evidence="2" key="1">
    <citation type="journal article" date="2017" name="Nat. Commun.">
        <title>The asparagus genome sheds light on the origin and evolution of a young Y chromosome.</title>
        <authorList>
            <person name="Harkess A."/>
            <person name="Zhou J."/>
            <person name="Xu C."/>
            <person name="Bowers J.E."/>
            <person name="Van der Hulst R."/>
            <person name="Ayyampalayam S."/>
            <person name="Mercati F."/>
            <person name="Riccardi P."/>
            <person name="McKain M.R."/>
            <person name="Kakrana A."/>
            <person name="Tang H."/>
            <person name="Ray J."/>
            <person name="Groenendijk J."/>
            <person name="Arikit S."/>
            <person name="Mathioni S.M."/>
            <person name="Nakano M."/>
            <person name="Shan H."/>
            <person name="Telgmann-Rauber A."/>
            <person name="Kanno A."/>
            <person name="Yue Z."/>
            <person name="Chen H."/>
            <person name="Li W."/>
            <person name="Chen Y."/>
            <person name="Xu X."/>
            <person name="Zhang Y."/>
            <person name="Luo S."/>
            <person name="Chen H."/>
            <person name="Gao J."/>
            <person name="Mao Z."/>
            <person name="Pires J.C."/>
            <person name="Luo M."/>
            <person name="Kudrna D."/>
            <person name="Wing R.A."/>
            <person name="Meyers B.C."/>
            <person name="Yi K."/>
            <person name="Kong H."/>
            <person name="Lavrijsen P."/>
            <person name="Sunseri F."/>
            <person name="Falavigna A."/>
            <person name="Ye Y."/>
            <person name="Leebens-Mack J.H."/>
            <person name="Chen G."/>
        </authorList>
    </citation>
    <scope>NUCLEOTIDE SEQUENCE [LARGE SCALE GENOMIC DNA]</scope>
    <source>
        <strain evidence="2">cv. DH0086</strain>
    </source>
</reference>
<evidence type="ECO:0000313" key="1">
    <source>
        <dbReference type="EMBL" id="ONK65148.1"/>
    </source>
</evidence>
<keyword evidence="2" id="KW-1185">Reference proteome</keyword>
<proteinExistence type="predicted"/>
<dbReference type="Gramene" id="ONK65148">
    <property type="protein sequence ID" value="ONK65148"/>
    <property type="gene ID" value="A4U43_C07F34180"/>
</dbReference>